<dbReference type="Ensembl" id="ENSSMRT00000016215.1">
    <property type="protein sequence ID" value="ENSSMRP00000013927.1"/>
    <property type="gene ID" value="ENSSMRG00000010831.1"/>
</dbReference>
<proteinExistence type="predicted"/>
<dbReference type="Pfam" id="PF01352">
    <property type="entry name" value="KRAB"/>
    <property type="match status" value="1"/>
</dbReference>
<dbReference type="GO" id="GO:0006355">
    <property type="term" value="P:regulation of DNA-templated transcription"/>
    <property type="evidence" value="ECO:0007669"/>
    <property type="project" value="InterPro"/>
</dbReference>
<feature type="chain" id="PRO_5034669267" description="KRAB domain-containing protein" evidence="1">
    <location>
        <begin position="26"/>
        <end position="98"/>
    </location>
</feature>
<dbReference type="InterPro" id="IPR050169">
    <property type="entry name" value="Krueppel_C2H2_ZnF"/>
</dbReference>
<name>A0A8D0C469_SALMN</name>
<dbReference type="PROSITE" id="PS50805">
    <property type="entry name" value="KRAB"/>
    <property type="match status" value="1"/>
</dbReference>
<dbReference type="Gene3D" id="6.10.140.140">
    <property type="match status" value="1"/>
</dbReference>
<dbReference type="Proteomes" id="UP000694421">
    <property type="component" value="Unplaced"/>
</dbReference>
<keyword evidence="4" id="KW-1185">Reference proteome</keyword>
<dbReference type="CDD" id="cd07765">
    <property type="entry name" value="KRAB_A-box"/>
    <property type="match status" value="1"/>
</dbReference>
<dbReference type="SUPFAM" id="SSF109640">
    <property type="entry name" value="KRAB domain (Kruppel-associated box)"/>
    <property type="match status" value="1"/>
</dbReference>
<organism evidence="3 4">
    <name type="scientific">Salvator merianae</name>
    <name type="common">Argentine black and white tegu</name>
    <name type="synonym">Tupinambis merianae</name>
    <dbReference type="NCBI Taxonomy" id="96440"/>
    <lineage>
        <taxon>Eukaryota</taxon>
        <taxon>Metazoa</taxon>
        <taxon>Chordata</taxon>
        <taxon>Craniata</taxon>
        <taxon>Vertebrata</taxon>
        <taxon>Euteleostomi</taxon>
        <taxon>Lepidosauria</taxon>
        <taxon>Squamata</taxon>
        <taxon>Bifurcata</taxon>
        <taxon>Unidentata</taxon>
        <taxon>Episquamata</taxon>
        <taxon>Laterata</taxon>
        <taxon>Teiioidea</taxon>
        <taxon>Teiidae</taxon>
        <taxon>Salvator</taxon>
    </lineage>
</organism>
<reference evidence="3" key="2">
    <citation type="submission" date="2025-09" db="UniProtKB">
        <authorList>
            <consortium name="Ensembl"/>
        </authorList>
    </citation>
    <scope>IDENTIFICATION</scope>
</reference>
<dbReference type="SMART" id="SM00349">
    <property type="entry name" value="KRAB"/>
    <property type="match status" value="1"/>
</dbReference>
<dbReference type="InterPro" id="IPR036051">
    <property type="entry name" value="KRAB_dom_sf"/>
</dbReference>
<evidence type="ECO:0000256" key="1">
    <source>
        <dbReference type="SAM" id="SignalP"/>
    </source>
</evidence>
<reference evidence="3" key="1">
    <citation type="submission" date="2025-08" db="UniProtKB">
        <authorList>
            <consortium name="Ensembl"/>
        </authorList>
    </citation>
    <scope>IDENTIFICATION</scope>
</reference>
<dbReference type="PANTHER" id="PTHR23232:SF163">
    <property type="entry name" value="ZINC FINGER PROTEIN 589"/>
    <property type="match status" value="1"/>
</dbReference>
<dbReference type="InterPro" id="IPR001909">
    <property type="entry name" value="KRAB"/>
</dbReference>
<keyword evidence="1" id="KW-0732">Signal</keyword>
<accession>A0A8D0C469</accession>
<evidence type="ECO:0000313" key="3">
    <source>
        <dbReference type="Ensembl" id="ENSSMRP00000013927.1"/>
    </source>
</evidence>
<dbReference type="GeneTree" id="ENSGT01150000287488"/>
<evidence type="ECO:0000259" key="2">
    <source>
        <dbReference type="PROSITE" id="PS50805"/>
    </source>
</evidence>
<feature type="signal peptide" evidence="1">
    <location>
        <begin position="1"/>
        <end position="25"/>
    </location>
</feature>
<evidence type="ECO:0000313" key="4">
    <source>
        <dbReference type="Proteomes" id="UP000694421"/>
    </source>
</evidence>
<feature type="domain" description="KRAB" evidence="2">
    <location>
        <begin position="24"/>
        <end position="98"/>
    </location>
</feature>
<dbReference type="AlphaFoldDB" id="A0A8D0C469"/>
<protein>
    <recommendedName>
        <fullName evidence="2">KRAB domain-containing protein</fullName>
    </recommendedName>
</protein>
<dbReference type="PANTHER" id="PTHR23232">
    <property type="entry name" value="KRAB DOMAIN C2H2 ZINC FINGER"/>
    <property type="match status" value="1"/>
</dbReference>
<sequence length="98" mass="11240">MCSDLHLGHRFSLDVFFLLLQGLMSFHDVAVCFTEEEWALLDPGQRALHKEVMEETYKTLISLRKILKEKVVINGQFSEWREVQSGIPQGSVLGSVLY</sequence>